<dbReference type="PANTHER" id="PTHR45641:SF19">
    <property type="entry name" value="NEPHROCYSTIN-3"/>
    <property type="match status" value="1"/>
</dbReference>
<dbReference type="InterPro" id="IPR011990">
    <property type="entry name" value="TPR-like_helical_dom_sf"/>
</dbReference>
<comment type="caution">
    <text evidence="4">The sequence shown here is derived from an EMBL/GenBank/DDBJ whole genome shotgun (WGS) entry which is preliminary data.</text>
</comment>
<evidence type="ECO:0000256" key="1">
    <source>
        <dbReference type="ARBA" id="ARBA00022737"/>
    </source>
</evidence>
<dbReference type="Gene3D" id="1.25.40.10">
    <property type="entry name" value="Tetratricopeptide repeat domain"/>
    <property type="match status" value="1"/>
</dbReference>
<accession>A0A8J7TMR7</accession>
<evidence type="ECO:0000313" key="4">
    <source>
        <dbReference type="EMBL" id="MBN8662455.1"/>
    </source>
</evidence>
<evidence type="ECO:0000256" key="2">
    <source>
        <dbReference type="ARBA" id="ARBA00022803"/>
    </source>
</evidence>
<evidence type="ECO:0000256" key="3">
    <source>
        <dbReference type="SAM" id="MobiDB-lite"/>
    </source>
</evidence>
<dbReference type="Proteomes" id="UP000664277">
    <property type="component" value="Unassembled WGS sequence"/>
</dbReference>
<organism evidence="4 5">
    <name type="scientific">Candidatus Obscuribacter phosphatis</name>
    <dbReference type="NCBI Taxonomy" id="1906157"/>
    <lineage>
        <taxon>Bacteria</taxon>
        <taxon>Bacillati</taxon>
        <taxon>Candidatus Melainabacteria</taxon>
        <taxon>Candidatus Obscuribacterales</taxon>
        <taxon>Candidatus Obscuribacteraceae</taxon>
        <taxon>Candidatus Obscuribacter</taxon>
    </lineage>
</organism>
<feature type="compositionally biased region" description="Acidic residues" evidence="3">
    <location>
        <begin position="515"/>
        <end position="525"/>
    </location>
</feature>
<dbReference type="InterPro" id="IPR037257">
    <property type="entry name" value="T2SS_E_N_sf"/>
</dbReference>
<dbReference type="PANTHER" id="PTHR45641">
    <property type="entry name" value="TETRATRICOPEPTIDE REPEAT PROTEIN (AFU_ORTHOLOGUE AFUA_6G03870)"/>
    <property type="match status" value="1"/>
</dbReference>
<dbReference type="SMART" id="SM00028">
    <property type="entry name" value="TPR"/>
    <property type="match status" value="4"/>
</dbReference>
<name>A0A8J7TMR7_9BACT</name>
<dbReference type="AlphaFoldDB" id="A0A8J7TMR7"/>
<keyword evidence="2" id="KW-0802">TPR repeat</keyword>
<evidence type="ECO:0000313" key="5">
    <source>
        <dbReference type="Proteomes" id="UP000664277"/>
    </source>
</evidence>
<dbReference type="EMBL" id="JAFLCK010000039">
    <property type="protein sequence ID" value="MBN8662455.1"/>
    <property type="molecule type" value="Genomic_DNA"/>
</dbReference>
<proteinExistence type="predicted"/>
<protein>
    <submittedName>
        <fullName evidence="4">Tetratricopeptide repeat protein</fullName>
    </submittedName>
</protein>
<feature type="region of interest" description="Disordered" evidence="3">
    <location>
        <begin position="398"/>
        <end position="452"/>
    </location>
</feature>
<dbReference type="InterPro" id="IPR019734">
    <property type="entry name" value="TPR_rpt"/>
</dbReference>
<dbReference type="Pfam" id="PF13424">
    <property type="entry name" value="TPR_12"/>
    <property type="match status" value="2"/>
</dbReference>
<feature type="compositionally biased region" description="Low complexity" evidence="3">
    <location>
        <begin position="526"/>
        <end position="535"/>
    </location>
</feature>
<sequence>MTSTRLGDLLVQAGILTQLQLAEAMRAAQGKRMQIGQMLVMNGLISPRDLQSALEAQSMLRDKSVELPEALRCLKIAYKVGAPFRDILNEYASPKRSQSSKLGELLVESGLVTYEVLAKAVEQSNTTGLPLGRMLVLHNILSNDLLNAVLDMQVRVRDEMMTRAEAIASLREKAGLEPVQAEPSVEVQAAAIKPVPARKKGVRLGELLVMAGVLTETDVMNALEWGLVNQQTIGQVLISRMLVSQNILDGALELQKLVDKGELSSTRASECLARVHSGGATLEEAIREVKEEQAASGDISFDELLSLANVLTEDELDDAFDISTKSAAVIGKFLVLTGHLDVPTLQAALRCYQLISKGLIGRDDAVVTLDYCLHHSPEGPVKFDDALKELGWSKEKGLRLKGESVEEQEPDASDSSSSASGETAAPPEANKPAQDQVPAENNPQSEAAAVTADAPSLEAISAQLAQTPLTNVDDIIGSVMAAVVPAPAPLFSEPAPEDSALGAIPSIADDSLVQDSDDSAEEADENAVSSEEASSLHNLAPAKKPRKHSQTIQPSDARASRLASLAKGQGLSDDLIKGFDPSADAPSSLHRVFERLAHSYFRQGNFSQAQVIYERILVHRLNQFGPQDPVLVTDLSNLAGSLLAQDKHDQAEPFVRRAIAIAESTGKLEPLKMAELFSTLSNIYFKQERFDESEVLIRKSFEIRKKNLNKEDPDMAQILSDYAKLLRKMNRPQEAEVMYKQSLAILSRLEQDSADSEDSQDNEAFD</sequence>
<dbReference type="SUPFAM" id="SSF160246">
    <property type="entry name" value="EspE N-terminal domain-like"/>
    <property type="match status" value="2"/>
</dbReference>
<feature type="region of interest" description="Disordered" evidence="3">
    <location>
        <begin position="513"/>
        <end position="564"/>
    </location>
</feature>
<dbReference type="SUPFAM" id="SSF48452">
    <property type="entry name" value="TPR-like"/>
    <property type="match status" value="1"/>
</dbReference>
<keyword evidence="1" id="KW-0677">Repeat</keyword>
<feature type="compositionally biased region" description="Low complexity" evidence="3">
    <location>
        <begin position="413"/>
        <end position="428"/>
    </location>
</feature>
<gene>
    <name evidence="4" type="ORF">J0M35_18945</name>
</gene>
<reference evidence="4" key="1">
    <citation type="submission" date="2021-02" db="EMBL/GenBank/DDBJ databases">
        <title>Genome-Resolved Metagenomics of a Microbial Community Performing Photosynthetic Biological Nutrient Removal.</title>
        <authorList>
            <person name="Mcdaniel E.A."/>
        </authorList>
    </citation>
    <scope>NUCLEOTIDE SEQUENCE</scope>
    <source>
        <strain evidence="4">UWPOB_OBS1</strain>
    </source>
</reference>